<dbReference type="EMBL" id="BQNB010020313">
    <property type="protein sequence ID" value="GJT94627.1"/>
    <property type="molecule type" value="Genomic_DNA"/>
</dbReference>
<feature type="coiled-coil region" evidence="1">
    <location>
        <begin position="410"/>
        <end position="451"/>
    </location>
</feature>
<reference evidence="4" key="2">
    <citation type="submission" date="2022-01" db="EMBL/GenBank/DDBJ databases">
        <authorList>
            <person name="Yamashiro T."/>
            <person name="Shiraishi A."/>
            <person name="Satake H."/>
            <person name="Nakayama K."/>
        </authorList>
    </citation>
    <scope>NUCLEOTIDE SEQUENCE</scope>
</reference>
<accession>A0ABQ5I5I0</accession>
<evidence type="ECO:0000259" key="3">
    <source>
        <dbReference type="Pfam" id="PF25597"/>
    </source>
</evidence>
<proteinExistence type="predicted"/>
<dbReference type="Proteomes" id="UP001151760">
    <property type="component" value="Unassembled WGS sequence"/>
</dbReference>
<organism evidence="4 5">
    <name type="scientific">Tanacetum coccineum</name>
    <dbReference type="NCBI Taxonomy" id="301880"/>
    <lineage>
        <taxon>Eukaryota</taxon>
        <taxon>Viridiplantae</taxon>
        <taxon>Streptophyta</taxon>
        <taxon>Embryophyta</taxon>
        <taxon>Tracheophyta</taxon>
        <taxon>Spermatophyta</taxon>
        <taxon>Magnoliopsida</taxon>
        <taxon>eudicotyledons</taxon>
        <taxon>Gunneridae</taxon>
        <taxon>Pentapetalae</taxon>
        <taxon>asterids</taxon>
        <taxon>campanulids</taxon>
        <taxon>Asterales</taxon>
        <taxon>Asteraceae</taxon>
        <taxon>Asteroideae</taxon>
        <taxon>Anthemideae</taxon>
        <taxon>Anthemidinae</taxon>
        <taxon>Tanacetum</taxon>
    </lineage>
</organism>
<dbReference type="Pfam" id="PF14223">
    <property type="entry name" value="Retrotran_gag_2"/>
    <property type="match status" value="1"/>
</dbReference>
<keyword evidence="1" id="KW-0175">Coiled coil</keyword>
<evidence type="ECO:0000256" key="2">
    <source>
        <dbReference type="SAM" id="MobiDB-lite"/>
    </source>
</evidence>
<protein>
    <recommendedName>
        <fullName evidence="3">Retroviral polymerase SH3-like domain-containing protein</fullName>
    </recommendedName>
</protein>
<evidence type="ECO:0000313" key="5">
    <source>
        <dbReference type="Proteomes" id="UP001151760"/>
    </source>
</evidence>
<comment type="caution">
    <text evidence="4">The sequence shown here is derived from an EMBL/GenBank/DDBJ whole genome shotgun (WGS) entry which is preliminary data.</text>
</comment>
<evidence type="ECO:0000256" key="1">
    <source>
        <dbReference type="SAM" id="Coils"/>
    </source>
</evidence>
<reference evidence="4" key="1">
    <citation type="journal article" date="2022" name="Int. J. Mol. Sci.">
        <title>Draft Genome of Tanacetum Coccineum: Genomic Comparison of Closely Related Tanacetum-Family Plants.</title>
        <authorList>
            <person name="Yamashiro T."/>
            <person name="Shiraishi A."/>
            <person name="Nakayama K."/>
            <person name="Satake H."/>
        </authorList>
    </citation>
    <scope>NUCLEOTIDE SEQUENCE</scope>
</reference>
<gene>
    <name evidence="4" type="ORF">Tco_1090145</name>
</gene>
<dbReference type="Pfam" id="PF25597">
    <property type="entry name" value="SH3_retrovirus"/>
    <property type="match status" value="1"/>
</dbReference>
<keyword evidence="5" id="KW-1185">Reference proteome</keyword>
<dbReference type="InterPro" id="IPR057670">
    <property type="entry name" value="SH3_retrovirus"/>
</dbReference>
<feature type="region of interest" description="Disordered" evidence="2">
    <location>
        <begin position="831"/>
        <end position="855"/>
    </location>
</feature>
<sequence length="1094" mass="123254">MLNKDSYVPWSSRLIRHAKSKPNGKLLVNSIKNAESTHKQTDDELIDQEAKQMEVDDQAIQTILMGLPEDIYAAVDSVHTTKEIWLRVEQMMKGSTIGAQEKKAKLFNEWEKFKSTEGESIESYYHRFSKLMNDFSREKHFSEKIASNLKFLTISSRNGIDPSLLFIKQRIWNQNGYNAVQNVRNQVVQNAVQNLGVQNVGNQNEIIVVSGIAPSITNQNANQHGNGIVIVARAKGNSNDNNAEEDDLMAATRDIDEIEEVNENCILMANLQQASTLEEQYTEVLEPISEPHQTQQNNNNVTSVDSSVEQSGGTLQQHLATVEETHTHYESLFKNLAVEVEKVNMVNRKLKVTNADLTTALARYKGQEKSFEINKAKFDQLETGYRKSVYQEQCLTKKINALHLSSGKQITTLNDEIANLNNQLSKERSTVSLLQEEKKKLKSDFKIHEDELLDKQIDLEKKIKELDNILVKQCQSIQTMHMLTAKQDSFYHTEQKMALGYPNPHYLKQAQQKQQSLYNGRILLEKHDPPVVYDSKKTLQLAQESHLKMKQLNKEIKLANYAKINKLSKVFVSQKAKSREEVYFSNTSKMASVSKSFSIPNDEYSDDTPRVARKFLNEVKDTLVTLQRVVKHRMNGNITNLSSSTHQEIHTIFKDEIVHLVNQIDARCESNTLDPLSQKLKDENVSLEFLVLKLPAIKETKSSVKINPSKTSRVDNAMLNKPRASVRTTPITASQSHVTSQENVNPNLNVLSSIGIECTAKTRRPQPRSNTKNDRLAIRNAKSEVICAMCKQCLITANHDVCVPNFVNDMNSHGKKQKANVSNIANQMKWKPKVRKPNKVGSKETLASPKPSEPSICRRWSPTERIFDYNGKIIKSSVSKCQSDNSIGRLNLLMFLGTVRFGNDHVAAILGYGDLQWGNILIARVYFVEGLGHNLFSFGQFCDSDLENDREDHGKLSAKGDIGFFIGYSANFCAYRVYNQRTKKIMETMNVTFDELSAMAFKQRISKPGLQGMTSGQISSGLDLTYALSTITSQKSTECDLDLLFEAMYDDYLGGQPSAATRTSLATQAHQVLQTLTATTIIADTTPTPTNSSS</sequence>
<name>A0ABQ5I5I0_9ASTR</name>
<feature type="domain" description="Retroviral polymerase SH3-like" evidence="3">
    <location>
        <begin position="950"/>
        <end position="1000"/>
    </location>
</feature>
<evidence type="ECO:0000313" key="4">
    <source>
        <dbReference type="EMBL" id="GJT94627.1"/>
    </source>
</evidence>